<feature type="compositionally biased region" description="Polar residues" evidence="1">
    <location>
        <begin position="53"/>
        <end position="63"/>
    </location>
</feature>
<organism evidence="4 5">
    <name type="scientific">Pristionchus pacificus</name>
    <name type="common">Parasitic nematode worm</name>
    <dbReference type="NCBI Taxonomy" id="54126"/>
    <lineage>
        <taxon>Eukaryota</taxon>
        <taxon>Metazoa</taxon>
        <taxon>Ecdysozoa</taxon>
        <taxon>Nematoda</taxon>
        <taxon>Chromadorea</taxon>
        <taxon>Rhabditida</taxon>
        <taxon>Rhabditina</taxon>
        <taxon>Diplogasteromorpha</taxon>
        <taxon>Diplogasteroidea</taxon>
        <taxon>Neodiplogasteridae</taxon>
        <taxon>Pristionchus</taxon>
    </lineage>
</organism>
<evidence type="ECO:0000256" key="2">
    <source>
        <dbReference type="SAM" id="Phobius"/>
    </source>
</evidence>
<dbReference type="Proteomes" id="UP000005239">
    <property type="component" value="Unassembled WGS sequence"/>
</dbReference>
<proteinExistence type="predicted"/>
<reference evidence="4" key="2">
    <citation type="submission" date="2022-06" db="UniProtKB">
        <authorList>
            <consortium name="EnsemblMetazoa"/>
        </authorList>
    </citation>
    <scope>IDENTIFICATION</scope>
    <source>
        <strain evidence="4">PS312</strain>
    </source>
</reference>
<dbReference type="EnsemblMetazoa" id="PPA32394.1">
    <property type="protein sequence ID" value="PPA32394.1"/>
    <property type="gene ID" value="WBGene00205255"/>
</dbReference>
<keyword evidence="3" id="KW-0732">Signal</keyword>
<feature type="signal peptide" evidence="3">
    <location>
        <begin position="1"/>
        <end position="20"/>
    </location>
</feature>
<feature type="region of interest" description="Disordered" evidence="1">
    <location>
        <begin position="47"/>
        <end position="73"/>
    </location>
</feature>
<evidence type="ECO:0000256" key="1">
    <source>
        <dbReference type="SAM" id="MobiDB-lite"/>
    </source>
</evidence>
<keyword evidence="2" id="KW-0472">Membrane</keyword>
<feature type="transmembrane region" description="Helical" evidence="2">
    <location>
        <begin position="102"/>
        <end position="127"/>
    </location>
</feature>
<accession>A0A8R1UL24</accession>
<evidence type="ECO:0000313" key="5">
    <source>
        <dbReference type="Proteomes" id="UP000005239"/>
    </source>
</evidence>
<evidence type="ECO:0000256" key="3">
    <source>
        <dbReference type="SAM" id="SignalP"/>
    </source>
</evidence>
<evidence type="ECO:0000313" key="4">
    <source>
        <dbReference type="EnsemblMetazoa" id="PPA32394.1"/>
    </source>
</evidence>
<dbReference type="AlphaFoldDB" id="A0A2A6CT30"/>
<protein>
    <submittedName>
        <fullName evidence="4">Uncharacterized protein</fullName>
    </submittedName>
</protein>
<reference evidence="5" key="1">
    <citation type="journal article" date="2008" name="Nat. Genet.">
        <title>The Pristionchus pacificus genome provides a unique perspective on nematode lifestyle and parasitism.</title>
        <authorList>
            <person name="Dieterich C."/>
            <person name="Clifton S.W."/>
            <person name="Schuster L.N."/>
            <person name="Chinwalla A."/>
            <person name="Delehaunty K."/>
            <person name="Dinkelacker I."/>
            <person name="Fulton L."/>
            <person name="Fulton R."/>
            <person name="Godfrey J."/>
            <person name="Minx P."/>
            <person name="Mitreva M."/>
            <person name="Roeseler W."/>
            <person name="Tian H."/>
            <person name="Witte H."/>
            <person name="Yang S.P."/>
            <person name="Wilson R.K."/>
            <person name="Sommer R.J."/>
        </authorList>
    </citation>
    <scope>NUCLEOTIDE SEQUENCE [LARGE SCALE GENOMIC DNA]</scope>
    <source>
        <strain evidence="5">PS312</strain>
    </source>
</reference>
<name>A0A2A6CT30_PRIPA</name>
<keyword evidence="5" id="KW-1185">Reference proteome</keyword>
<keyword evidence="2" id="KW-0812">Transmembrane</keyword>
<accession>A0A2A6CT30</accession>
<gene>
    <name evidence="4" type="primary">WBGene00205255</name>
</gene>
<sequence length="237" mass="26196">MRLVFVSLAAICAIATTVSTNSISDSTDLDAIPYNITRRRVQRRTDTEAALKNGSTVESGQNRSDYDGTPLKTGERLMTIPTTPTSDVIVKEEPISSKVKTLVIFLSICVGGVAVGMISIFLCCCWIEKRRLRRLAIEESDRPEEMVHPVSRPLILENNGCADVPFDPPSPGIRPVIERVLPDPFSPIQYLPTPIKVESEAQLTTTEIVTPLEKKELPIATPARDEKAPELHVDEYK</sequence>
<keyword evidence="2" id="KW-1133">Transmembrane helix</keyword>
<feature type="chain" id="PRO_5043983020" evidence="3">
    <location>
        <begin position="21"/>
        <end position="237"/>
    </location>
</feature>